<keyword evidence="4 7" id="KW-0574">Periplasm</keyword>
<reference evidence="11 12" key="1">
    <citation type="submission" date="2014-07" db="EMBL/GenBank/DDBJ databases">
        <title>Unique and conserved regions in Vibrio harveyi and related species in comparison with the shrimp pathogen Vibrio harveyi CAIM 1792.</title>
        <authorList>
            <person name="Espinoza-Valles I."/>
            <person name="Vora G."/>
            <person name="Leekitcharoenphon P."/>
            <person name="Ussery D."/>
            <person name="Hoj L."/>
            <person name="Gomez-Gil B."/>
        </authorList>
    </citation>
    <scope>NUCLEOTIDE SEQUENCE [LARGE SCALE GENOMIC DNA]</scope>
    <source>
        <strain evidence="12">CAIM 1854 / LMG 25443</strain>
    </source>
</reference>
<evidence type="ECO:0000313" key="11">
    <source>
        <dbReference type="EMBL" id="KIF53363.1"/>
    </source>
</evidence>
<dbReference type="AlphaFoldDB" id="A0A0C1VU04"/>
<sequence length="199" mass="23086">MKKLLALLASATVSLSVHAADFKEGVNYKVLDFQKAEQPQVVEYFSFYCSHCLAFEKLFKSMEQDLPSDVQLEKRSISFIGREMGVPVSKAYAMMKVLGNDHELVPEMFRKIQRSDKPLRSETELREWFIEHGVSKKVFDATYNSEKVLTLQRSYDEGFRKARLTAVPGFIINNKYQIILGSFKNYEEFLELVEYLLNK</sequence>
<dbReference type="GO" id="GO:0016491">
    <property type="term" value="F:oxidoreductase activity"/>
    <property type="evidence" value="ECO:0007669"/>
    <property type="project" value="InterPro"/>
</dbReference>
<evidence type="ECO:0000256" key="8">
    <source>
        <dbReference type="PIRSR" id="PIRSR001488-1"/>
    </source>
</evidence>
<evidence type="ECO:0000256" key="3">
    <source>
        <dbReference type="ARBA" id="ARBA00022729"/>
    </source>
</evidence>
<organism evidence="11 12">
    <name type="scientific">Vibrio owensii CAIM 1854 = LMG 25443</name>
    <dbReference type="NCBI Taxonomy" id="1229493"/>
    <lineage>
        <taxon>Bacteria</taxon>
        <taxon>Pseudomonadati</taxon>
        <taxon>Pseudomonadota</taxon>
        <taxon>Gammaproteobacteria</taxon>
        <taxon>Vibrionales</taxon>
        <taxon>Vibrionaceae</taxon>
        <taxon>Vibrio</taxon>
    </lineage>
</organism>
<feature type="chain" id="PRO_5002154424" description="Thiol:disulfide interchange protein" evidence="9">
    <location>
        <begin position="20"/>
        <end position="199"/>
    </location>
</feature>
<feature type="disulfide bond" description="Redox-active" evidence="8">
    <location>
        <begin position="49"/>
        <end position="52"/>
    </location>
</feature>
<evidence type="ECO:0000256" key="2">
    <source>
        <dbReference type="ARBA" id="ARBA00005791"/>
    </source>
</evidence>
<name>A0A0C1VU04_9VIBR</name>
<dbReference type="InterPro" id="IPR050824">
    <property type="entry name" value="Thiol_disulfide_DsbA"/>
</dbReference>
<dbReference type="InterPro" id="IPR036249">
    <property type="entry name" value="Thioredoxin-like_sf"/>
</dbReference>
<dbReference type="GO" id="GO:0042597">
    <property type="term" value="C:periplasmic space"/>
    <property type="evidence" value="ECO:0007669"/>
    <property type="project" value="UniProtKB-SubCell"/>
</dbReference>
<protein>
    <recommendedName>
        <fullName evidence="7">Thiol:disulfide interchange protein</fullName>
    </recommendedName>
</protein>
<evidence type="ECO:0000313" key="12">
    <source>
        <dbReference type="Proteomes" id="UP000031586"/>
    </source>
</evidence>
<dbReference type="CDD" id="cd03019">
    <property type="entry name" value="DsbA_DsbA"/>
    <property type="match status" value="1"/>
</dbReference>
<feature type="domain" description="Thioredoxin" evidence="10">
    <location>
        <begin position="11"/>
        <end position="198"/>
    </location>
</feature>
<evidence type="ECO:0000256" key="6">
    <source>
        <dbReference type="ARBA" id="ARBA00023284"/>
    </source>
</evidence>
<dbReference type="InterPro" id="IPR001853">
    <property type="entry name" value="DSBA-like_thioredoxin_dom"/>
</dbReference>
<evidence type="ECO:0000259" key="10">
    <source>
        <dbReference type="PROSITE" id="PS51352"/>
    </source>
</evidence>
<keyword evidence="3 9" id="KW-0732">Signal</keyword>
<evidence type="ECO:0000256" key="7">
    <source>
        <dbReference type="PIRNR" id="PIRNR001488"/>
    </source>
</evidence>
<feature type="signal peptide" evidence="9">
    <location>
        <begin position="1"/>
        <end position="19"/>
    </location>
</feature>
<dbReference type="EMBL" id="JPRD01000015">
    <property type="protein sequence ID" value="KIF53363.1"/>
    <property type="molecule type" value="Genomic_DNA"/>
</dbReference>
<keyword evidence="6" id="KW-0676">Redox-active center</keyword>
<evidence type="ECO:0000256" key="9">
    <source>
        <dbReference type="SAM" id="SignalP"/>
    </source>
</evidence>
<keyword evidence="5 7" id="KW-1015">Disulfide bond</keyword>
<dbReference type="InterPro" id="IPR013766">
    <property type="entry name" value="Thioredoxin_domain"/>
</dbReference>
<dbReference type="PIRSF" id="PIRSF001488">
    <property type="entry name" value="Tdi_protein"/>
    <property type="match status" value="1"/>
</dbReference>
<dbReference type="PANTHER" id="PTHR35891">
    <property type="entry name" value="THIOL:DISULFIDE INTERCHANGE PROTEIN DSBA"/>
    <property type="match status" value="1"/>
</dbReference>
<comment type="subcellular location">
    <subcellularLocation>
        <location evidence="1 7">Periplasm</location>
    </subcellularLocation>
</comment>
<evidence type="ECO:0000256" key="5">
    <source>
        <dbReference type="ARBA" id="ARBA00023157"/>
    </source>
</evidence>
<dbReference type="PROSITE" id="PS51352">
    <property type="entry name" value="THIOREDOXIN_2"/>
    <property type="match status" value="1"/>
</dbReference>
<dbReference type="PATRIC" id="fig|1229493.5.peg.1211"/>
<gene>
    <name evidence="11" type="ORF">H735_10605</name>
</gene>
<proteinExistence type="inferred from homology"/>
<dbReference type="Pfam" id="PF01323">
    <property type="entry name" value="DSBA"/>
    <property type="match status" value="1"/>
</dbReference>
<dbReference type="Gene3D" id="3.40.30.10">
    <property type="entry name" value="Glutaredoxin"/>
    <property type="match status" value="1"/>
</dbReference>
<dbReference type="InterPro" id="IPR023205">
    <property type="entry name" value="DsbA/DsbL"/>
</dbReference>
<dbReference type="SUPFAM" id="SSF52833">
    <property type="entry name" value="Thioredoxin-like"/>
    <property type="match status" value="1"/>
</dbReference>
<comment type="caution">
    <text evidence="11">The sequence shown here is derived from an EMBL/GenBank/DDBJ whole genome shotgun (WGS) entry which is preliminary data.</text>
</comment>
<dbReference type="Proteomes" id="UP000031586">
    <property type="component" value="Unassembled WGS sequence"/>
</dbReference>
<evidence type="ECO:0000256" key="1">
    <source>
        <dbReference type="ARBA" id="ARBA00004418"/>
    </source>
</evidence>
<dbReference type="RefSeq" id="WP_020194563.1">
    <property type="nucleotide sequence ID" value="NZ_BAOH01000005.1"/>
</dbReference>
<evidence type="ECO:0000256" key="4">
    <source>
        <dbReference type="ARBA" id="ARBA00022764"/>
    </source>
</evidence>
<accession>A0A0C1VU04</accession>
<dbReference type="PANTHER" id="PTHR35891:SF2">
    <property type="entry name" value="THIOL:DISULFIDE INTERCHANGE PROTEIN DSBA"/>
    <property type="match status" value="1"/>
</dbReference>
<comment type="similarity">
    <text evidence="2">Belongs to the thioredoxin family. DsbA subfamily.</text>
</comment>